<evidence type="ECO:0000313" key="2">
    <source>
        <dbReference type="Proteomes" id="UP000178999"/>
    </source>
</evidence>
<gene>
    <name evidence="1" type="ORF">A2382_03650</name>
</gene>
<comment type="caution">
    <text evidence="1">The sequence shown here is derived from an EMBL/GenBank/DDBJ whole genome shotgun (WGS) entry which is preliminary data.</text>
</comment>
<dbReference type="EMBL" id="MGHY01000023">
    <property type="protein sequence ID" value="OGM78980.1"/>
    <property type="molecule type" value="Genomic_DNA"/>
</dbReference>
<organism evidence="1 2">
    <name type="scientific">Candidatus Woesebacteria bacterium RIFOXYB1_FULL_38_16</name>
    <dbReference type="NCBI Taxonomy" id="1802538"/>
    <lineage>
        <taxon>Bacteria</taxon>
        <taxon>Candidatus Woeseibacteriota</taxon>
    </lineage>
</organism>
<reference evidence="1 2" key="1">
    <citation type="journal article" date="2016" name="Nat. Commun.">
        <title>Thousands of microbial genomes shed light on interconnected biogeochemical processes in an aquifer system.</title>
        <authorList>
            <person name="Anantharaman K."/>
            <person name="Brown C.T."/>
            <person name="Hug L.A."/>
            <person name="Sharon I."/>
            <person name="Castelle C.J."/>
            <person name="Probst A.J."/>
            <person name="Thomas B.C."/>
            <person name="Singh A."/>
            <person name="Wilkins M.J."/>
            <person name="Karaoz U."/>
            <person name="Brodie E.L."/>
            <person name="Williams K.H."/>
            <person name="Hubbard S.S."/>
            <person name="Banfield J.F."/>
        </authorList>
    </citation>
    <scope>NUCLEOTIDE SEQUENCE [LARGE SCALE GENOMIC DNA]</scope>
</reference>
<sequence length="157" mass="18490">MAINIELENLYYADKKERDELDETKKSLNVLLKHDQHRLSKLKELLPQIDADEIWNCHYLAYLFQHGETIKDYENAHQYAKKAIEMGSTVTKWLYAATLDRLLVSQGKLQMYGTQFKKINKKWELLPVDNQITDEERAKYGVPPLHEALSKFQSKYS</sequence>
<dbReference type="Proteomes" id="UP000178999">
    <property type="component" value="Unassembled WGS sequence"/>
</dbReference>
<dbReference type="STRING" id="1802538.A2382_03650"/>
<dbReference type="Pfam" id="PF20329">
    <property type="entry name" value="DUF6624"/>
    <property type="match status" value="1"/>
</dbReference>
<protein>
    <submittedName>
        <fullName evidence="1">Uncharacterized protein</fullName>
    </submittedName>
</protein>
<proteinExistence type="predicted"/>
<dbReference type="SUPFAM" id="SSF81901">
    <property type="entry name" value="HCP-like"/>
    <property type="match status" value="1"/>
</dbReference>
<accession>A0A1F8CRQ4</accession>
<evidence type="ECO:0000313" key="1">
    <source>
        <dbReference type="EMBL" id="OGM78980.1"/>
    </source>
</evidence>
<name>A0A1F8CRQ4_9BACT</name>
<dbReference type="AlphaFoldDB" id="A0A1F8CRQ4"/>
<dbReference type="InterPro" id="IPR046732">
    <property type="entry name" value="DUF6624"/>
</dbReference>